<dbReference type="GO" id="GO:0009279">
    <property type="term" value="C:cell outer membrane"/>
    <property type="evidence" value="ECO:0007669"/>
    <property type="project" value="UniProtKB-SubCell"/>
</dbReference>
<dbReference type="EMBL" id="JAMD01000001">
    <property type="protein sequence ID" value="KEJ98267.1"/>
    <property type="molecule type" value="Genomic_DNA"/>
</dbReference>
<proteinExistence type="inferred from homology"/>
<dbReference type="GeneID" id="68870825"/>
<dbReference type="InterPro" id="IPR010130">
    <property type="entry name" value="T1SS_OMP_TolC"/>
</dbReference>
<protein>
    <submittedName>
        <fullName evidence="9">Transporter</fullName>
    </submittedName>
</protein>
<evidence type="ECO:0000256" key="6">
    <source>
        <dbReference type="ARBA" id="ARBA00023136"/>
    </source>
</evidence>
<dbReference type="OrthoDB" id="9789368at2"/>
<keyword evidence="4" id="KW-1134">Transmembrane beta strand</keyword>
<dbReference type="InterPro" id="IPR051906">
    <property type="entry name" value="TolC-like"/>
</dbReference>
<accession>A0A073JKN5</accession>
<evidence type="ECO:0000313" key="10">
    <source>
        <dbReference type="Proteomes" id="UP000027746"/>
    </source>
</evidence>
<comment type="similarity">
    <text evidence="2">Belongs to the outer membrane factor (OMF) (TC 1.B.17) family.</text>
</comment>
<comment type="caution">
    <text evidence="9">The sequence shown here is derived from an EMBL/GenBank/DDBJ whole genome shotgun (WGS) entry which is preliminary data.</text>
</comment>
<dbReference type="PANTHER" id="PTHR30026:SF22">
    <property type="entry name" value="OUTER MEMBRANE EFFLUX PROTEIN"/>
    <property type="match status" value="1"/>
</dbReference>
<dbReference type="InterPro" id="IPR003423">
    <property type="entry name" value="OMP_efflux"/>
</dbReference>
<name>A0A073JKN5_9RHOB</name>
<dbReference type="GO" id="GO:0015562">
    <property type="term" value="F:efflux transmembrane transporter activity"/>
    <property type="evidence" value="ECO:0007669"/>
    <property type="project" value="InterPro"/>
</dbReference>
<dbReference type="NCBIfam" id="TIGR01844">
    <property type="entry name" value="type_I_sec_TolC"/>
    <property type="match status" value="1"/>
</dbReference>
<dbReference type="PANTHER" id="PTHR30026">
    <property type="entry name" value="OUTER MEMBRANE PROTEIN TOLC"/>
    <property type="match status" value="1"/>
</dbReference>
<keyword evidence="10" id="KW-1185">Reference proteome</keyword>
<evidence type="ECO:0000256" key="4">
    <source>
        <dbReference type="ARBA" id="ARBA00022452"/>
    </source>
</evidence>
<keyword evidence="5" id="KW-0812">Transmembrane</keyword>
<evidence type="ECO:0000256" key="7">
    <source>
        <dbReference type="ARBA" id="ARBA00023237"/>
    </source>
</evidence>
<evidence type="ECO:0000313" key="9">
    <source>
        <dbReference type="EMBL" id="KEJ98267.1"/>
    </source>
</evidence>
<gene>
    <name evidence="9" type="ORF">SUH3_04520</name>
</gene>
<feature type="chain" id="PRO_5041037580" evidence="8">
    <location>
        <begin position="25"/>
        <end position="479"/>
    </location>
</feature>
<keyword evidence="7" id="KW-0998">Cell outer membrane</keyword>
<keyword evidence="6" id="KW-0472">Membrane</keyword>
<evidence type="ECO:0000256" key="2">
    <source>
        <dbReference type="ARBA" id="ARBA00007613"/>
    </source>
</evidence>
<comment type="subcellular location">
    <subcellularLocation>
        <location evidence="1">Cell outer membrane</location>
    </subcellularLocation>
</comment>
<keyword evidence="3" id="KW-0813">Transport</keyword>
<evidence type="ECO:0000256" key="5">
    <source>
        <dbReference type="ARBA" id="ARBA00022692"/>
    </source>
</evidence>
<sequence length="479" mass="51074">MKTPVRRFSGSVLSIALAVGVAFAAPARADTLADAMAGAYTRSGLLDQNRALLRAADEDVASAQALLRPIVNWSASIDHTFGNAGSSNTNIFGITSFNRVSLQDTSTTMGIVAQMLVYDFGASASRIEAAKEVVLATRASLLSIEQQVLLRAVSAYMTVRQSYEFVALRENNQRLLTQELRAARDRFEVGEVTRTDVSLAEAQLASARSGVAAAKRDLAQAIEFYRNVVGSEPGQLAPPPGLPRTESNVEKAKAVAMRLHPDLRAAQHQVAANDLLVVATGRDMYPTVTLNGGLSVTENFDNDDFRRAGSVGIEVGGPIYQGGRLSSSNRAAMANRDAARSNLHVVQKNLAEGVGNAIADLQALIAQSQASEQQVRAASVAFTGVREEATLGARTTLDVLDAEQTLLDAQALRIQAQAQVYVAAYAVLASMGLLTAQQLGLNVQIYDPEAYYNMVKTGPAKNTKQGKQLDRVLKALGKN</sequence>
<feature type="signal peptide" evidence="8">
    <location>
        <begin position="1"/>
        <end position="24"/>
    </location>
</feature>
<dbReference type="GO" id="GO:1990281">
    <property type="term" value="C:efflux pump complex"/>
    <property type="evidence" value="ECO:0007669"/>
    <property type="project" value="TreeGrafter"/>
</dbReference>
<dbReference type="Pfam" id="PF02321">
    <property type="entry name" value="OEP"/>
    <property type="match status" value="2"/>
</dbReference>
<dbReference type="RefSeq" id="WP_037922219.1">
    <property type="nucleotide sequence ID" value="NZ_CP054599.1"/>
</dbReference>
<dbReference type="GO" id="GO:0015288">
    <property type="term" value="F:porin activity"/>
    <property type="evidence" value="ECO:0007669"/>
    <property type="project" value="TreeGrafter"/>
</dbReference>
<dbReference type="AlphaFoldDB" id="A0A073JKN5"/>
<reference evidence="9 10" key="1">
    <citation type="submission" date="2014-01" db="EMBL/GenBank/DDBJ databases">
        <title>Sulfitobacter sp. H3 (MCCC 1A00686) Genome Sequencing.</title>
        <authorList>
            <person name="Lai Q."/>
            <person name="Hong Z."/>
        </authorList>
    </citation>
    <scope>NUCLEOTIDE SEQUENCE [LARGE SCALE GENOMIC DNA]</scope>
    <source>
        <strain evidence="9 10">H3</strain>
    </source>
</reference>
<organism evidence="9 10">
    <name type="scientific">Pseudosulfitobacter pseudonitzschiae</name>
    <dbReference type="NCBI Taxonomy" id="1402135"/>
    <lineage>
        <taxon>Bacteria</taxon>
        <taxon>Pseudomonadati</taxon>
        <taxon>Pseudomonadota</taxon>
        <taxon>Alphaproteobacteria</taxon>
        <taxon>Rhodobacterales</taxon>
        <taxon>Roseobacteraceae</taxon>
        <taxon>Pseudosulfitobacter</taxon>
    </lineage>
</organism>
<evidence type="ECO:0000256" key="8">
    <source>
        <dbReference type="SAM" id="SignalP"/>
    </source>
</evidence>
<evidence type="ECO:0000256" key="1">
    <source>
        <dbReference type="ARBA" id="ARBA00004442"/>
    </source>
</evidence>
<keyword evidence="8" id="KW-0732">Signal</keyword>
<evidence type="ECO:0000256" key="3">
    <source>
        <dbReference type="ARBA" id="ARBA00022448"/>
    </source>
</evidence>
<dbReference type="Proteomes" id="UP000027746">
    <property type="component" value="Unassembled WGS sequence"/>
</dbReference>
<dbReference type="SUPFAM" id="SSF56954">
    <property type="entry name" value="Outer membrane efflux proteins (OEP)"/>
    <property type="match status" value="1"/>
</dbReference>
<dbReference type="Gene3D" id="1.20.1600.10">
    <property type="entry name" value="Outer membrane efflux proteins (OEP)"/>
    <property type="match status" value="1"/>
</dbReference>